<dbReference type="EMBL" id="CM023475">
    <property type="protein sequence ID" value="KAH7946417.1"/>
    <property type="molecule type" value="Genomic_DNA"/>
</dbReference>
<reference evidence="1" key="1">
    <citation type="submission" date="2020-05" db="EMBL/GenBank/DDBJ databases">
        <title>Large-scale comparative analyses of tick genomes elucidate their genetic diversity and vector capacities.</title>
        <authorList>
            <person name="Jia N."/>
            <person name="Wang J."/>
            <person name="Shi W."/>
            <person name="Du L."/>
            <person name="Sun Y."/>
            <person name="Zhan W."/>
            <person name="Jiang J."/>
            <person name="Wang Q."/>
            <person name="Zhang B."/>
            <person name="Ji P."/>
            <person name="Sakyi L.B."/>
            <person name="Cui X."/>
            <person name="Yuan T."/>
            <person name="Jiang B."/>
            <person name="Yang W."/>
            <person name="Lam T.T.-Y."/>
            <person name="Chang Q."/>
            <person name="Ding S."/>
            <person name="Wang X."/>
            <person name="Zhu J."/>
            <person name="Ruan X."/>
            <person name="Zhao L."/>
            <person name="Wei J."/>
            <person name="Que T."/>
            <person name="Du C."/>
            <person name="Cheng J."/>
            <person name="Dai P."/>
            <person name="Han X."/>
            <person name="Huang E."/>
            <person name="Gao Y."/>
            <person name="Liu J."/>
            <person name="Shao H."/>
            <person name="Ye R."/>
            <person name="Li L."/>
            <person name="Wei W."/>
            <person name="Wang X."/>
            <person name="Wang C."/>
            <person name="Yang T."/>
            <person name="Huo Q."/>
            <person name="Li W."/>
            <person name="Guo W."/>
            <person name="Chen H."/>
            <person name="Zhou L."/>
            <person name="Ni X."/>
            <person name="Tian J."/>
            <person name="Zhou Y."/>
            <person name="Sheng Y."/>
            <person name="Liu T."/>
            <person name="Pan Y."/>
            <person name="Xia L."/>
            <person name="Li J."/>
            <person name="Zhao F."/>
            <person name="Cao W."/>
        </authorList>
    </citation>
    <scope>NUCLEOTIDE SEQUENCE</scope>
    <source>
        <strain evidence="1">Dsil-2018</strain>
    </source>
</reference>
<dbReference type="Proteomes" id="UP000821865">
    <property type="component" value="Chromosome 6"/>
</dbReference>
<proteinExistence type="predicted"/>
<evidence type="ECO:0000313" key="1">
    <source>
        <dbReference type="EMBL" id="KAH7946417.1"/>
    </source>
</evidence>
<name>A0ACB8CNE5_DERSI</name>
<organism evidence="1 2">
    <name type="scientific">Dermacentor silvarum</name>
    <name type="common">Tick</name>
    <dbReference type="NCBI Taxonomy" id="543639"/>
    <lineage>
        <taxon>Eukaryota</taxon>
        <taxon>Metazoa</taxon>
        <taxon>Ecdysozoa</taxon>
        <taxon>Arthropoda</taxon>
        <taxon>Chelicerata</taxon>
        <taxon>Arachnida</taxon>
        <taxon>Acari</taxon>
        <taxon>Parasitiformes</taxon>
        <taxon>Ixodida</taxon>
        <taxon>Ixodoidea</taxon>
        <taxon>Ixodidae</taxon>
        <taxon>Rhipicephalinae</taxon>
        <taxon>Dermacentor</taxon>
    </lineage>
</organism>
<comment type="caution">
    <text evidence="1">The sequence shown here is derived from an EMBL/GenBank/DDBJ whole genome shotgun (WGS) entry which is preliminary data.</text>
</comment>
<sequence length="583" mass="66575">MHIRLGPYEEATVLQEQLDTFDRIEIVHELELTNCVVADPDDLCRCIIRCTQLRKLCCLSCGIRASDLVRFILPKLAHLSHLECTLDESADNDEAWRVRDAVQHSVGFARTLHHLYIEVADLLRFRVLTDIMKICPSVIDLHVHILRGELSAAVARMESLWCHIRRTECYKITSEVPPRVQREPYTERPLEDLHFRDCANVCGNLLFRRHPPYRNCTRLRDLAVCTEPLHPTDPVIVVINNDDTTPVQMQIRDAGLRNRWCDVRSLCLVLVGEDVPHMEFARAGGDFHSGLVTFFGYFKSGPGGINHLKELNMSSFHFEDETDFTQVLSEAGLTTLTALCVTPCGIWHEGALERLATTCIELDDLDVRAYNDSRMCLRCWQPLDLSPAAAIQLSLNRGRLTFCNVVDFASLDFLRYCPRISELRMAGMCRDPMTRIKILADKLDQNVLLRCLVLSFDGMLFDEDMCESLEKLECLRFLCLQTAIRHDISAVRSFIERVTSDHPLTLEIVHLHFTDNEMGYPQRYTWVRGPESVEQLRLGDEAPSPDPQEQQGRVFTDRPCVICSTAAFIGLVKPHNRGSRTQV</sequence>
<evidence type="ECO:0000313" key="2">
    <source>
        <dbReference type="Proteomes" id="UP000821865"/>
    </source>
</evidence>
<gene>
    <name evidence="1" type="ORF">HPB49_024604</name>
</gene>
<keyword evidence="2" id="KW-1185">Reference proteome</keyword>
<accession>A0ACB8CNE5</accession>
<protein>
    <submittedName>
        <fullName evidence="1">Uncharacterized protein</fullName>
    </submittedName>
</protein>